<gene>
    <name evidence="2" type="ORF">DD237_006014</name>
    <name evidence="1" type="ORF">DD238_005559</name>
</gene>
<reference evidence="3 4" key="1">
    <citation type="submission" date="2018-06" db="EMBL/GenBank/DDBJ databases">
        <title>Comparative genomics of downy mildews reveals potential adaptations to biotrophy.</title>
        <authorList>
            <person name="Fletcher K."/>
            <person name="Klosterman S.J."/>
            <person name="Derevnina L."/>
            <person name="Martin F."/>
            <person name="Koike S."/>
            <person name="Reyes Chin-Wo S."/>
            <person name="Mou B."/>
            <person name="Michelmore R."/>
        </authorList>
    </citation>
    <scope>NUCLEOTIDE SEQUENCE [LARGE SCALE GENOMIC DNA]</scope>
    <source>
        <strain evidence="2 4">R13</strain>
        <strain evidence="1 3">R14</strain>
    </source>
</reference>
<evidence type="ECO:0000313" key="1">
    <source>
        <dbReference type="EMBL" id="RMX65123.1"/>
    </source>
</evidence>
<dbReference type="Proteomes" id="UP000282087">
    <property type="component" value="Unassembled WGS sequence"/>
</dbReference>
<comment type="caution">
    <text evidence="1">The sequence shown here is derived from an EMBL/GenBank/DDBJ whole genome shotgun (WGS) entry which is preliminary data.</text>
</comment>
<dbReference type="Proteomes" id="UP000286097">
    <property type="component" value="Unassembled WGS sequence"/>
</dbReference>
<organism evidence="1 3">
    <name type="scientific">Peronospora effusa</name>
    <dbReference type="NCBI Taxonomy" id="542832"/>
    <lineage>
        <taxon>Eukaryota</taxon>
        <taxon>Sar</taxon>
        <taxon>Stramenopiles</taxon>
        <taxon>Oomycota</taxon>
        <taxon>Peronosporomycetes</taxon>
        <taxon>Peronosporales</taxon>
        <taxon>Peronosporaceae</taxon>
        <taxon>Peronospora</taxon>
    </lineage>
</organism>
<protein>
    <submittedName>
        <fullName evidence="1">Uncharacterized protein</fullName>
    </submittedName>
</protein>
<dbReference type="AlphaFoldDB" id="A0A3M6VG05"/>
<accession>A0A3M6VG05</accession>
<dbReference type="VEuPathDB" id="FungiDB:DD237_006014"/>
<evidence type="ECO:0000313" key="4">
    <source>
        <dbReference type="Proteomes" id="UP000286097"/>
    </source>
</evidence>
<proteinExistence type="predicted"/>
<sequence>MREALLASLPKTTQFYQLRQTVWLLGDAALYTSEKIRELICTTAALQDEANSEFGIGALMSTKHKGANISATRKRQPEWWQQRI</sequence>
<dbReference type="EMBL" id="QKXF01000196">
    <property type="protein sequence ID" value="RQM14581.1"/>
    <property type="molecule type" value="Genomic_DNA"/>
</dbReference>
<name>A0A3M6VG05_9STRA</name>
<evidence type="ECO:0000313" key="3">
    <source>
        <dbReference type="Proteomes" id="UP000282087"/>
    </source>
</evidence>
<keyword evidence="3" id="KW-1185">Reference proteome</keyword>
<evidence type="ECO:0000313" key="2">
    <source>
        <dbReference type="EMBL" id="RQM14581.1"/>
    </source>
</evidence>
<dbReference type="EMBL" id="QLLG01000266">
    <property type="protein sequence ID" value="RMX65123.1"/>
    <property type="molecule type" value="Genomic_DNA"/>
</dbReference>